<dbReference type="Pfam" id="PF14223">
    <property type="entry name" value="Retrotran_gag_2"/>
    <property type="match status" value="1"/>
</dbReference>
<sequence>MSSSPTDSSVNSASPTLSTTQTPMILLSNISNLVLVKLDQSNYTREGTLQANPSYQQWISRDQGLLTLINSTLSPTALSLVVGQTTAHGKEATDFINTFLQKIKDTRDRLAAVRVQIDNEEILHIVLKGLPHEYHDFSTAIRTRNDATNFEDIRVLLIAEEQSLKSSIDLSKDHPHMAMMANANRNNTMFASQGNRGRGNSNHSGGFNGNFTPSPNQSYTQRPSCQICGKIGHTSLDCYHHMDYAYQGKQPSSKLTAMAATSNAQHSDQSYWISNTDATDHFTPDLSTIPEHQEYIGSDQAIVGNGHALPITHIDYHLPRAICLLHGSNSSIVRPSYDFLRTFGCLCYPLLCPYNTHKLQPRSVECVFLGYAINAKSPAPPTTPIEQSHGPSSIAFVPYVPLPTSSRYKARLVAKGYHQQHGMDFDETFSPVVKPATVRLVLSIATQQNWSFRQLDVSNAFLHGFLKETVYMEQPPSYINPAFPHHVCKLKKTLYGLKQAPHAWHGTIVMFLLLYVDDIIITGNQPTAIQTLLTQLSQKFDIKDLAFTDLDWASDPMDRRSTTGLIFFLGHNPITWQSKKQAIVSRSSIEAKYCALANCTANLAWVRMVLKDLGIFLAAPSIIWCDNLNALAIASNPVFHARTKHVEVDYHFIREKVVNKDIQFRHISTDDQLADILTKALPSPRFLYLRNKLMPPLRHSFAGG</sequence>
<dbReference type="InterPro" id="IPR043502">
    <property type="entry name" value="DNA/RNA_pol_sf"/>
</dbReference>
<evidence type="ECO:0000259" key="3">
    <source>
        <dbReference type="Pfam" id="PF25597"/>
    </source>
</evidence>
<dbReference type="InterPro" id="IPR057670">
    <property type="entry name" value="SH3_retrovirus"/>
</dbReference>
<proteinExistence type="predicted"/>
<evidence type="ECO:0000313" key="4">
    <source>
        <dbReference type="EMBL" id="SPC76046.1"/>
    </source>
</evidence>
<gene>
    <name evidence="4" type="ORF">FSB_LOCUS3928</name>
</gene>
<feature type="region of interest" description="Disordered" evidence="1">
    <location>
        <begin position="194"/>
        <end position="218"/>
    </location>
</feature>
<accession>A0A2N9EAR8</accession>
<protein>
    <submittedName>
        <fullName evidence="4">Uncharacterized protein</fullName>
    </submittedName>
</protein>
<dbReference type="Pfam" id="PF07727">
    <property type="entry name" value="RVT_2"/>
    <property type="match status" value="1"/>
</dbReference>
<feature type="domain" description="Reverse transcriptase Ty1/copia-type" evidence="2">
    <location>
        <begin position="405"/>
        <end position="512"/>
    </location>
</feature>
<dbReference type="EMBL" id="OIVN01000196">
    <property type="protein sequence ID" value="SPC76046.1"/>
    <property type="molecule type" value="Genomic_DNA"/>
</dbReference>
<feature type="domain" description="Retroviral polymerase SH3-like" evidence="3">
    <location>
        <begin position="345"/>
        <end position="376"/>
    </location>
</feature>
<feature type="compositionally biased region" description="Low complexity" evidence="1">
    <location>
        <begin position="194"/>
        <end position="211"/>
    </location>
</feature>
<reference evidence="4" key="1">
    <citation type="submission" date="2018-02" db="EMBL/GenBank/DDBJ databases">
        <authorList>
            <person name="Cohen D.B."/>
            <person name="Kent A.D."/>
        </authorList>
    </citation>
    <scope>NUCLEOTIDE SEQUENCE</scope>
</reference>
<dbReference type="PANTHER" id="PTHR11439">
    <property type="entry name" value="GAG-POL-RELATED RETROTRANSPOSON"/>
    <property type="match status" value="1"/>
</dbReference>
<evidence type="ECO:0000259" key="2">
    <source>
        <dbReference type="Pfam" id="PF07727"/>
    </source>
</evidence>
<dbReference type="PANTHER" id="PTHR11439:SF483">
    <property type="entry name" value="PEPTIDE SYNTHASE GLIP-LIKE, PUTATIVE (AFU_ORTHOLOGUE AFUA_3G12920)-RELATED"/>
    <property type="match status" value="1"/>
</dbReference>
<dbReference type="AlphaFoldDB" id="A0A2N9EAR8"/>
<organism evidence="4">
    <name type="scientific">Fagus sylvatica</name>
    <name type="common">Beechnut</name>
    <dbReference type="NCBI Taxonomy" id="28930"/>
    <lineage>
        <taxon>Eukaryota</taxon>
        <taxon>Viridiplantae</taxon>
        <taxon>Streptophyta</taxon>
        <taxon>Embryophyta</taxon>
        <taxon>Tracheophyta</taxon>
        <taxon>Spermatophyta</taxon>
        <taxon>Magnoliopsida</taxon>
        <taxon>eudicotyledons</taxon>
        <taxon>Gunneridae</taxon>
        <taxon>Pentapetalae</taxon>
        <taxon>rosids</taxon>
        <taxon>fabids</taxon>
        <taxon>Fagales</taxon>
        <taxon>Fagaceae</taxon>
        <taxon>Fagus</taxon>
    </lineage>
</organism>
<dbReference type="InterPro" id="IPR013103">
    <property type="entry name" value="RVT_2"/>
</dbReference>
<dbReference type="Pfam" id="PF25597">
    <property type="entry name" value="SH3_retrovirus"/>
    <property type="match status" value="1"/>
</dbReference>
<name>A0A2N9EAR8_FAGSY</name>
<evidence type="ECO:0000256" key="1">
    <source>
        <dbReference type="SAM" id="MobiDB-lite"/>
    </source>
</evidence>
<dbReference type="SUPFAM" id="SSF56672">
    <property type="entry name" value="DNA/RNA polymerases"/>
    <property type="match status" value="1"/>
</dbReference>
<dbReference type="CDD" id="cd09272">
    <property type="entry name" value="RNase_HI_RT_Ty1"/>
    <property type="match status" value="1"/>
</dbReference>